<evidence type="ECO:0000313" key="16">
    <source>
        <dbReference type="EMBL" id="OOV86738.1"/>
    </source>
</evidence>
<dbReference type="InterPro" id="IPR036942">
    <property type="entry name" value="Beta-barrel_TonB_sf"/>
</dbReference>
<dbReference type="InterPro" id="IPR012910">
    <property type="entry name" value="Plug_dom"/>
</dbReference>
<dbReference type="InterPro" id="IPR010916">
    <property type="entry name" value="TonB_box_CS"/>
</dbReference>
<gene>
    <name evidence="16" type="ORF">BTA35_0212230</name>
</gene>
<evidence type="ECO:0000256" key="9">
    <source>
        <dbReference type="ARBA" id="ARBA00023237"/>
    </source>
</evidence>
<keyword evidence="4 10" id="KW-0812">Transmembrane</keyword>
<sequence length="631" mass="69466">MRPGFRLTILASSLALAHQGSAMAEEAGYSDTLIVSASGTEHTRMTAPAFTTVIDAQALRDNPAQSVADLVGRSAGVSNTKDSTGRDEIRVRGMAGSYTLILVDGRRVSSSNALWRGGDFDFSSIPRSSIERIEIVRGPMSSLYGADAMGGVINIITKKGGGEWQTTLDASYEMVTSGEEGQELRANLNSSGAVNDDVYLRFSAEIYNRDAWFEDKEDSVPAQEEKEARNISAGVSWDIDDQQTLDVDLGINRDDRPYAEYSANSFREQSIERNTFAVAHRGRWDWGSSYLSLNHESGEIDDYNNRYTAPEQRYLEEENTKLEGRASLKVGINQVTMGTEYQHQLVSDKDSFAETGESKADQMAVFIEDQISLTDQLTLTLGGRYDHHEVYGGEFTPRGFVVYQLNDSLSLKGGVSKAYKAPAPYQRVGEYQIVSCGGGCFITGNDDIEPETSLNYELGVEVQQKRFHLSAVAFKSEVEDMINRSANGSDYIWENQDEVTVEGIELQGSTHLTDSLSLDASFTYLNTEDGDGNPLTYRPEQKLDAGVNWKATDKISSRLGVSYLGEQYSDATTKQDAYTLLDLSVNAQVSQGLTVRGGVNNLTDVSLDDDDDNYYSNIVARSLYIGASYDF</sequence>
<keyword evidence="2 10" id="KW-0813">Transport</keyword>
<feature type="domain" description="TonB-dependent receptor-like beta-barrel" evidence="14">
    <location>
        <begin position="232"/>
        <end position="602"/>
    </location>
</feature>
<feature type="short sequence motif" description="TonB box" evidence="11">
    <location>
        <begin position="32"/>
        <end position="38"/>
    </location>
</feature>
<keyword evidence="8 10" id="KW-0472">Membrane</keyword>
<evidence type="ECO:0000256" key="3">
    <source>
        <dbReference type="ARBA" id="ARBA00022452"/>
    </source>
</evidence>
<dbReference type="Gene3D" id="2.170.130.10">
    <property type="entry name" value="TonB-dependent receptor, plug domain"/>
    <property type="match status" value="1"/>
</dbReference>
<dbReference type="PROSITE" id="PS52016">
    <property type="entry name" value="TONB_DEPENDENT_REC_3"/>
    <property type="match status" value="1"/>
</dbReference>
<keyword evidence="5 13" id="KW-0732">Signal</keyword>
<accession>A0A1T1HA55</accession>
<evidence type="ECO:0000256" key="10">
    <source>
        <dbReference type="PROSITE-ProRule" id="PRU01360"/>
    </source>
</evidence>
<comment type="similarity">
    <text evidence="10 12">Belongs to the TonB-dependent receptor family.</text>
</comment>
<name>A0A1T1HA55_OCELI</name>
<evidence type="ECO:0000259" key="15">
    <source>
        <dbReference type="Pfam" id="PF07715"/>
    </source>
</evidence>
<evidence type="ECO:0000313" key="17">
    <source>
        <dbReference type="Proteomes" id="UP000190064"/>
    </source>
</evidence>
<keyword evidence="9 10" id="KW-0998">Cell outer membrane</keyword>
<comment type="caution">
    <text evidence="16">The sequence shown here is derived from an EMBL/GenBank/DDBJ whole genome shotgun (WGS) entry which is preliminary data.</text>
</comment>
<evidence type="ECO:0000256" key="5">
    <source>
        <dbReference type="ARBA" id="ARBA00022729"/>
    </source>
</evidence>
<dbReference type="GO" id="GO:0015344">
    <property type="term" value="F:siderophore uptake transmembrane transporter activity"/>
    <property type="evidence" value="ECO:0007669"/>
    <property type="project" value="TreeGrafter"/>
</dbReference>
<dbReference type="PANTHER" id="PTHR30069">
    <property type="entry name" value="TONB-DEPENDENT OUTER MEMBRANE RECEPTOR"/>
    <property type="match status" value="1"/>
</dbReference>
<dbReference type="InterPro" id="IPR039426">
    <property type="entry name" value="TonB-dep_rcpt-like"/>
</dbReference>
<proteinExistence type="inferred from homology"/>
<feature type="signal peptide" evidence="13">
    <location>
        <begin position="1"/>
        <end position="24"/>
    </location>
</feature>
<evidence type="ECO:0000256" key="12">
    <source>
        <dbReference type="RuleBase" id="RU003357"/>
    </source>
</evidence>
<dbReference type="Pfam" id="PF07715">
    <property type="entry name" value="Plug"/>
    <property type="match status" value="1"/>
</dbReference>
<dbReference type="Pfam" id="PF00593">
    <property type="entry name" value="TonB_dep_Rec_b-barrel"/>
    <property type="match status" value="1"/>
</dbReference>
<evidence type="ECO:0008006" key="18">
    <source>
        <dbReference type="Google" id="ProtNLM"/>
    </source>
</evidence>
<dbReference type="EMBL" id="MTSD02000005">
    <property type="protein sequence ID" value="OOV86738.1"/>
    <property type="molecule type" value="Genomic_DNA"/>
</dbReference>
<dbReference type="CDD" id="cd01347">
    <property type="entry name" value="ligand_gated_channel"/>
    <property type="match status" value="1"/>
</dbReference>
<reference evidence="16" key="1">
    <citation type="submission" date="2017-02" db="EMBL/GenBank/DDBJ databases">
        <title>Draft Genome Sequence of the Salt Water Bacterium Oceanospirillum linum ATCC 11336.</title>
        <authorList>
            <person name="Trachtenberg A.M."/>
            <person name="Carney J.G."/>
            <person name="Linnane J.D."/>
            <person name="Rheaume B.A."/>
            <person name="Pitts N.L."/>
            <person name="Mykles D.L."/>
            <person name="Maclea K.S."/>
        </authorList>
    </citation>
    <scope>NUCLEOTIDE SEQUENCE [LARGE SCALE GENOMIC DNA]</scope>
    <source>
        <strain evidence="16">ATCC 11336</strain>
    </source>
</reference>
<dbReference type="Proteomes" id="UP000190064">
    <property type="component" value="Unassembled WGS sequence"/>
</dbReference>
<evidence type="ECO:0000256" key="4">
    <source>
        <dbReference type="ARBA" id="ARBA00022692"/>
    </source>
</evidence>
<dbReference type="STRING" id="966.BTA35_0212230"/>
<keyword evidence="6" id="KW-0406">Ion transport</keyword>
<dbReference type="PANTHER" id="PTHR30069:SF53">
    <property type="entry name" value="COLICIN I RECEPTOR-RELATED"/>
    <property type="match status" value="1"/>
</dbReference>
<organism evidence="16 17">
    <name type="scientific">Oceanospirillum linum</name>
    <dbReference type="NCBI Taxonomy" id="966"/>
    <lineage>
        <taxon>Bacteria</taxon>
        <taxon>Pseudomonadati</taxon>
        <taxon>Pseudomonadota</taxon>
        <taxon>Gammaproteobacteria</taxon>
        <taxon>Oceanospirillales</taxon>
        <taxon>Oceanospirillaceae</taxon>
        <taxon>Oceanospirillum</taxon>
    </lineage>
</organism>
<dbReference type="InterPro" id="IPR037066">
    <property type="entry name" value="Plug_dom_sf"/>
</dbReference>
<protein>
    <recommendedName>
        <fullName evidence="18">TonB-dependent receptor</fullName>
    </recommendedName>
</protein>
<keyword evidence="17" id="KW-1185">Reference proteome</keyword>
<keyword evidence="7 11" id="KW-0798">TonB box</keyword>
<dbReference type="AlphaFoldDB" id="A0A1T1HA55"/>
<dbReference type="SUPFAM" id="SSF56935">
    <property type="entry name" value="Porins"/>
    <property type="match status" value="1"/>
</dbReference>
<feature type="chain" id="PRO_5012639711" description="TonB-dependent receptor" evidence="13">
    <location>
        <begin position="25"/>
        <end position="631"/>
    </location>
</feature>
<evidence type="ECO:0000259" key="14">
    <source>
        <dbReference type="Pfam" id="PF00593"/>
    </source>
</evidence>
<evidence type="ECO:0000256" key="11">
    <source>
        <dbReference type="PROSITE-ProRule" id="PRU10143"/>
    </source>
</evidence>
<dbReference type="GO" id="GO:0009279">
    <property type="term" value="C:cell outer membrane"/>
    <property type="evidence" value="ECO:0007669"/>
    <property type="project" value="UniProtKB-SubCell"/>
</dbReference>
<evidence type="ECO:0000256" key="1">
    <source>
        <dbReference type="ARBA" id="ARBA00004571"/>
    </source>
</evidence>
<feature type="domain" description="TonB-dependent receptor plug" evidence="15">
    <location>
        <begin position="45"/>
        <end position="152"/>
    </location>
</feature>
<evidence type="ECO:0000256" key="13">
    <source>
        <dbReference type="SAM" id="SignalP"/>
    </source>
</evidence>
<evidence type="ECO:0000256" key="8">
    <source>
        <dbReference type="ARBA" id="ARBA00023136"/>
    </source>
</evidence>
<dbReference type="InterPro" id="IPR000531">
    <property type="entry name" value="Beta-barrel_TonB"/>
</dbReference>
<evidence type="ECO:0000256" key="2">
    <source>
        <dbReference type="ARBA" id="ARBA00022448"/>
    </source>
</evidence>
<evidence type="ECO:0000256" key="7">
    <source>
        <dbReference type="ARBA" id="ARBA00023077"/>
    </source>
</evidence>
<keyword evidence="3 10" id="KW-1134">Transmembrane beta strand</keyword>
<dbReference type="Gene3D" id="2.40.170.20">
    <property type="entry name" value="TonB-dependent receptor, beta-barrel domain"/>
    <property type="match status" value="1"/>
</dbReference>
<dbReference type="PROSITE" id="PS00430">
    <property type="entry name" value="TONB_DEPENDENT_REC_1"/>
    <property type="match status" value="1"/>
</dbReference>
<dbReference type="GO" id="GO:0044718">
    <property type="term" value="P:siderophore transmembrane transport"/>
    <property type="evidence" value="ECO:0007669"/>
    <property type="project" value="TreeGrafter"/>
</dbReference>
<evidence type="ECO:0000256" key="6">
    <source>
        <dbReference type="ARBA" id="ARBA00023065"/>
    </source>
</evidence>
<comment type="subcellular location">
    <subcellularLocation>
        <location evidence="1 10">Cell outer membrane</location>
        <topology evidence="1 10">Multi-pass membrane protein</topology>
    </subcellularLocation>
</comment>